<accession>A0A139BT26</accession>
<evidence type="ECO:0008006" key="4">
    <source>
        <dbReference type="Google" id="ProtNLM"/>
    </source>
</evidence>
<evidence type="ECO:0000256" key="1">
    <source>
        <dbReference type="SAM" id="SignalP"/>
    </source>
</evidence>
<dbReference type="EMBL" id="LSLI01000050">
    <property type="protein sequence ID" value="KXS31915.1"/>
    <property type="molecule type" value="Genomic_DNA"/>
</dbReference>
<keyword evidence="1" id="KW-0732">Signal</keyword>
<protein>
    <recommendedName>
        <fullName evidence="4">DUF5666 domain-containing protein</fullName>
    </recommendedName>
</protein>
<organism evidence="2 3">
    <name type="scientific">Candidatus Gallionella acididurans</name>
    <dbReference type="NCBI Taxonomy" id="1796491"/>
    <lineage>
        <taxon>Bacteria</taxon>
        <taxon>Pseudomonadati</taxon>
        <taxon>Pseudomonadota</taxon>
        <taxon>Betaproteobacteria</taxon>
        <taxon>Nitrosomonadales</taxon>
        <taxon>Gallionellaceae</taxon>
        <taxon>Gallionella</taxon>
    </lineage>
</organism>
<gene>
    <name evidence="2" type="ORF">AWT59_1961</name>
</gene>
<evidence type="ECO:0000313" key="2">
    <source>
        <dbReference type="EMBL" id="KXS31915.1"/>
    </source>
</evidence>
<dbReference type="Proteomes" id="UP000070578">
    <property type="component" value="Unassembled WGS sequence"/>
</dbReference>
<reference evidence="2 3" key="2">
    <citation type="submission" date="2016-03" db="EMBL/GenBank/DDBJ databases">
        <title>New uncultured bacterium of the family Gallionellaceae from acid mine drainage: description and reconstruction of genome based on metagenomic analysis of microbial community.</title>
        <authorList>
            <person name="Kadnikov V."/>
            <person name="Ivasenko D."/>
            <person name="Beletsky A."/>
            <person name="Mardanov A."/>
            <person name="Danilova E."/>
            <person name="Pimenov N."/>
            <person name="Karnachuk O."/>
            <person name="Ravin N."/>
        </authorList>
    </citation>
    <scope>NUCLEOTIDE SEQUENCE [LARGE SCALE GENOMIC DNA]</scope>
    <source>
        <strain evidence="2">ShG14-8</strain>
    </source>
</reference>
<feature type="chain" id="PRO_5007483953" description="DUF5666 domain-containing protein" evidence="1">
    <location>
        <begin position="24"/>
        <end position="123"/>
    </location>
</feature>
<feature type="signal peptide" evidence="1">
    <location>
        <begin position="1"/>
        <end position="23"/>
    </location>
</feature>
<evidence type="ECO:0000313" key="3">
    <source>
        <dbReference type="Proteomes" id="UP000070578"/>
    </source>
</evidence>
<name>A0A139BT26_9PROT</name>
<dbReference type="AlphaFoldDB" id="A0A139BT26"/>
<comment type="caution">
    <text evidence="2">The sequence shown here is derived from an EMBL/GenBank/DDBJ whole genome shotgun (WGS) entry which is preliminary data.</text>
</comment>
<sequence>MKFIKWMLIPAVAAMTVSLPVWAVIPATGTGSGSVPQTSSAENIERGGTITDMNPEKKTITVDGAVYPVAAATKVYAADVAASGHSLTKGMMIRFTTVKDRVSGQEKIIGIWVTNSGNKPSQK</sequence>
<reference evidence="2 3" key="1">
    <citation type="submission" date="2016-02" db="EMBL/GenBank/DDBJ databases">
        <authorList>
            <person name="Wen L."/>
            <person name="He K."/>
            <person name="Yang H."/>
        </authorList>
    </citation>
    <scope>NUCLEOTIDE SEQUENCE [LARGE SCALE GENOMIC DNA]</scope>
    <source>
        <strain evidence="2">ShG14-8</strain>
    </source>
</reference>
<proteinExistence type="predicted"/>